<evidence type="ECO:0000313" key="1">
    <source>
        <dbReference type="Proteomes" id="UP000887565"/>
    </source>
</evidence>
<sequence length="94" mass="11298">MQEALQEFYDNEISELTTKEWALRKNHPRYPLKPNQRCFLLYQIKDAFSCRSLKRALLDNIGTAHLPNFKGWLDTVKIFYWKFLPSCHLYMSII</sequence>
<organism evidence="1 2">
    <name type="scientific">Romanomermis culicivorax</name>
    <name type="common">Nematode worm</name>
    <dbReference type="NCBI Taxonomy" id="13658"/>
    <lineage>
        <taxon>Eukaryota</taxon>
        <taxon>Metazoa</taxon>
        <taxon>Ecdysozoa</taxon>
        <taxon>Nematoda</taxon>
        <taxon>Enoplea</taxon>
        <taxon>Dorylaimia</taxon>
        <taxon>Mermithida</taxon>
        <taxon>Mermithoidea</taxon>
        <taxon>Mermithidae</taxon>
        <taxon>Romanomermis</taxon>
    </lineage>
</organism>
<proteinExistence type="predicted"/>
<dbReference type="WBParaSite" id="nRc.2.0.1.t09097-RA">
    <property type="protein sequence ID" value="nRc.2.0.1.t09097-RA"/>
    <property type="gene ID" value="nRc.2.0.1.g09097"/>
</dbReference>
<keyword evidence="1" id="KW-1185">Reference proteome</keyword>
<dbReference type="Proteomes" id="UP000887565">
    <property type="component" value="Unplaced"/>
</dbReference>
<dbReference type="AlphaFoldDB" id="A0A915I4N1"/>
<name>A0A915I4N1_ROMCU</name>
<reference evidence="2" key="1">
    <citation type="submission" date="2022-11" db="UniProtKB">
        <authorList>
            <consortium name="WormBaseParasite"/>
        </authorList>
    </citation>
    <scope>IDENTIFICATION</scope>
</reference>
<evidence type="ECO:0000313" key="2">
    <source>
        <dbReference type="WBParaSite" id="nRc.2.0.1.t09097-RA"/>
    </source>
</evidence>
<accession>A0A915I4N1</accession>
<protein>
    <submittedName>
        <fullName evidence="2">Uncharacterized protein</fullName>
    </submittedName>
</protein>